<gene>
    <name evidence="8" type="ORF">KNW02_17250</name>
</gene>
<organism evidence="8 9">
    <name type="scientific">Paracoccus marinaquae</name>
    <dbReference type="NCBI Taxonomy" id="2841926"/>
    <lineage>
        <taxon>Bacteria</taxon>
        <taxon>Pseudomonadati</taxon>
        <taxon>Pseudomonadota</taxon>
        <taxon>Alphaproteobacteria</taxon>
        <taxon>Rhodobacterales</taxon>
        <taxon>Paracoccaceae</taxon>
        <taxon>Paracoccus</taxon>
    </lineage>
</organism>
<comment type="similarity">
    <text evidence="2">Belongs to the GtrA family.</text>
</comment>
<feature type="domain" description="GtrA/DPMS transmembrane" evidence="7">
    <location>
        <begin position="7"/>
        <end position="121"/>
    </location>
</feature>
<keyword evidence="4 6" id="KW-1133">Transmembrane helix</keyword>
<evidence type="ECO:0000256" key="1">
    <source>
        <dbReference type="ARBA" id="ARBA00004141"/>
    </source>
</evidence>
<accession>A0ABS6AQE8</accession>
<sequence>MLGAAARFALTGGVATLVHLAVAIMLIRLGVAPLIGNAAAFATAFIVSFWGHHLFTFAGHGVDVQNSLFRFVIVAVLGFIANESSLALLLKFVAAPAELTLLVSTLLAAMFTFFLSRYWAFKPDPSPTP</sequence>
<evidence type="ECO:0000256" key="4">
    <source>
        <dbReference type="ARBA" id="ARBA00022989"/>
    </source>
</evidence>
<dbReference type="PANTHER" id="PTHR38459:SF1">
    <property type="entry name" value="PROPHAGE BACTOPRENOL-LINKED GLUCOSE TRANSLOCASE HOMOLOG"/>
    <property type="match status" value="1"/>
</dbReference>
<comment type="caution">
    <text evidence="8">The sequence shown here is derived from an EMBL/GenBank/DDBJ whole genome shotgun (WGS) entry which is preliminary data.</text>
</comment>
<evidence type="ECO:0000313" key="8">
    <source>
        <dbReference type="EMBL" id="MBU3031855.1"/>
    </source>
</evidence>
<dbReference type="RefSeq" id="WP_216034476.1">
    <property type="nucleotide sequence ID" value="NZ_JAHKNG010000043.1"/>
</dbReference>
<dbReference type="PANTHER" id="PTHR38459">
    <property type="entry name" value="PROPHAGE BACTOPRENOL-LINKED GLUCOSE TRANSLOCASE HOMOLOG"/>
    <property type="match status" value="1"/>
</dbReference>
<reference evidence="8" key="1">
    <citation type="submission" date="2021-06" db="EMBL/GenBank/DDBJ databases">
        <title>Paracoccus bacterium XHP0099 sp. nov., isolated from the surface waters of the Yellow Sea.</title>
        <authorList>
            <person name="Xue H."/>
            <person name="Zhang D."/>
        </authorList>
    </citation>
    <scope>NUCLEOTIDE SEQUENCE</scope>
    <source>
        <strain evidence="8">XHP0099</strain>
    </source>
</reference>
<proteinExistence type="inferred from homology"/>
<evidence type="ECO:0000256" key="6">
    <source>
        <dbReference type="SAM" id="Phobius"/>
    </source>
</evidence>
<evidence type="ECO:0000313" key="9">
    <source>
        <dbReference type="Proteomes" id="UP001166191"/>
    </source>
</evidence>
<dbReference type="EMBL" id="JAHKNG010000043">
    <property type="protein sequence ID" value="MBU3031855.1"/>
    <property type="molecule type" value="Genomic_DNA"/>
</dbReference>
<evidence type="ECO:0000256" key="3">
    <source>
        <dbReference type="ARBA" id="ARBA00022692"/>
    </source>
</evidence>
<dbReference type="InterPro" id="IPR051401">
    <property type="entry name" value="GtrA_CellWall_Glycosyl"/>
</dbReference>
<keyword evidence="3 6" id="KW-0812">Transmembrane</keyword>
<dbReference type="Proteomes" id="UP001166191">
    <property type="component" value="Unassembled WGS sequence"/>
</dbReference>
<evidence type="ECO:0000256" key="5">
    <source>
        <dbReference type="ARBA" id="ARBA00023136"/>
    </source>
</evidence>
<feature type="transmembrane region" description="Helical" evidence="6">
    <location>
        <begin position="34"/>
        <end position="55"/>
    </location>
</feature>
<name>A0ABS6AQE8_9RHOB</name>
<feature type="transmembrane region" description="Helical" evidence="6">
    <location>
        <begin position="101"/>
        <end position="120"/>
    </location>
</feature>
<protein>
    <submittedName>
        <fullName evidence="8">GtrA family protein</fullName>
    </submittedName>
</protein>
<feature type="transmembrane region" description="Helical" evidence="6">
    <location>
        <begin position="67"/>
        <end position="89"/>
    </location>
</feature>
<evidence type="ECO:0000259" key="7">
    <source>
        <dbReference type="Pfam" id="PF04138"/>
    </source>
</evidence>
<comment type="subcellular location">
    <subcellularLocation>
        <location evidence="1">Membrane</location>
        <topology evidence="1">Multi-pass membrane protein</topology>
    </subcellularLocation>
</comment>
<dbReference type="Pfam" id="PF04138">
    <property type="entry name" value="GtrA_DPMS_TM"/>
    <property type="match status" value="1"/>
</dbReference>
<keyword evidence="9" id="KW-1185">Reference proteome</keyword>
<evidence type="ECO:0000256" key="2">
    <source>
        <dbReference type="ARBA" id="ARBA00009399"/>
    </source>
</evidence>
<feature type="transmembrane region" description="Helical" evidence="6">
    <location>
        <begin position="6"/>
        <end position="27"/>
    </location>
</feature>
<keyword evidence="5 6" id="KW-0472">Membrane</keyword>
<dbReference type="InterPro" id="IPR007267">
    <property type="entry name" value="GtrA_DPMS_TM"/>
</dbReference>